<dbReference type="GO" id="GO:0016787">
    <property type="term" value="F:hydrolase activity"/>
    <property type="evidence" value="ECO:0007669"/>
    <property type="project" value="UniProtKB-KW"/>
</dbReference>
<evidence type="ECO:0000256" key="1">
    <source>
        <dbReference type="ARBA" id="ARBA00004496"/>
    </source>
</evidence>
<dbReference type="InterPro" id="IPR007502">
    <property type="entry name" value="Helicase-assoc_dom"/>
</dbReference>
<evidence type="ECO:0000256" key="5">
    <source>
        <dbReference type="ARBA" id="ARBA00022473"/>
    </source>
</evidence>
<dbReference type="Gene3D" id="1.20.120.1080">
    <property type="match status" value="1"/>
</dbReference>
<dbReference type="Pfam" id="PF00270">
    <property type="entry name" value="DEAD"/>
    <property type="match status" value="1"/>
</dbReference>
<evidence type="ECO:0000313" key="20">
    <source>
        <dbReference type="Proteomes" id="UP000887013"/>
    </source>
</evidence>
<dbReference type="CDD" id="cd18791">
    <property type="entry name" value="SF2_C_RHA"/>
    <property type="match status" value="1"/>
</dbReference>
<dbReference type="SMART" id="SM00490">
    <property type="entry name" value="HELICc"/>
    <property type="match status" value="1"/>
</dbReference>
<keyword evidence="10 19" id="KW-0347">Helicase</keyword>
<dbReference type="GO" id="GO:0051321">
    <property type="term" value="P:meiotic cell cycle"/>
    <property type="evidence" value="ECO:0007669"/>
    <property type="project" value="UniProtKB-KW"/>
</dbReference>
<keyword evidence="7" id="KW-0547">Nucleotide-binding</keyword>
<dbReference type="EC" id="3.6.4.13" evidence="3"/>
<dbReference type="Gene3D" id="3.40.50.300">
    <property type="entry name" value="P-loop containing nucleotide triphosphate hydrolases"/>
    <property type="match status" value="2"/>
</dbReference>
<dbReference type="GO" id="GO:0003723">
    <property type="term" value="F:RNA binding"/>
    <property type="evidence" value="ECO:0007669"/>
    <property type="project" value="TreeGrafter"/>
</dbReference>
<proteinExistence type="inferred from homology"/>
<keyword evidence="6" id="KW-0963">Cytoplasm</keyword>
<dbReference type="GO" id="GO:0003724">
    <property type="term" value="F:RNA helicase activity"/>
    <property type="evidence" value="ECO:0007669"/>
    <property type="project" value="UniProtKB-EC"/>
</dbReference>
<evidence type="ECO:0000256" key="10">
    <source>
        <dbReference type="ARBA" id="ARBA00022806"/>
    </source>
</evidence>
<dbReference type="Pfam" id="PF00271">
    <property type="entry name" value="Helicase_C"/>
    <property type="match status" value="1"/>
</dbReference>
<dbReference type="Gene3D" id="2.40.50.90">
    <property type="match status" value="1"/>
</dbReference>
<dbReference type="GO" id="GO:0031047">
    <property type="term" value="P:regulatory ncRNA-mediated gene silencing"/>
    <property type="evidence" value="ECO:0007669"/>
    <property type="project" value="UniProtKB-KW"/>
</dbReference>
<reference evidence="19" key="1">
    <citation type="submission" date="2020-08" db="EMBL/GenBank/DDBJ databases">
        <title>Multicomponent nature underlies the extraordinary mechanical properties of spider dragline silk.</title>
        <authorList>
            <person name="Kono N."/>
            <person name="Nakamura H."/>
            <person name="Mori M."/>
            <person name="Yoshida Y."/>
            <person name="Ohtoshi R."/>
            <person name="Malay A.D."/>
            <person name="Moran D.A.P."/>
            <person name="Tomita M."/>
            <person name="Numata K."/>
            <person name="Arakawa K."/>
        </authorList>
    </citation>
    <scope>NUCLEOTIDE SEQUENCE</scope>
</reference>
<accession>A0A8X6U503</accession>
<name>A0A8X6U503_NEPPI</name>
<feature type="domain" description="Tudor" evidence="16">
    <location>
        <begin position="938"/>
        <end position="999"/>
    </location>
</feature>
<comment type="catalytic activity">
    <reaction evidence="15">
        <text>ATP + H2O = ADP + phosphate + H(+)</text>
        <dbReference type="Rhea" id="RHEA:13065"/>
        <dbReference type="ChEBI" id="CHEBI:15377"/>
        <dbReference type="ChEBI" id="CHEBI:15378"/>
        <dbReference type="ChEBI" id="CHEBI:30616"/>
        <dbReference type="ChEBI" id="CHEBI:43474"/>
        <dbReference type="ChEBI" id="CHEBI:456216"/>
        <dbReference type="EC" id="3.6.4.13"/>
    </reaction>
</comment>
<evidence type="ECO:0000259" key="16">
    <source>
        <dbReference type="PROSITE" id="PS50304"/>
    </source>
</evidence>
<evidence type="ECO:0000256" key="13">
    <source>
        <dbReference type="ARBA" id="ARBA00023158"/>
    </source>
</evidence>
<dbReference type="Pfam" id="PF00567">
    <property type="entry name" value="TUDOR"/>
    <property type="match status" value="1"/>
</dbReference>
<dbReference type="InterPro" id="IPR001650">
    <property type="entry name" value="Helicase_C-like"/>
</dbReference>
<dbReference type="InterPro" id="IPR002999">
    <property type="entry name" value="Tudor"/>
</dbReference>
<evidence type="ECO:0000256" key="3">
    <source>
        <dbReference type="ARBA" id="ARBA00012552"/>
    </source>
</evidence>
<evidence type="ECO:0000259" key="17">
    <source>
        <dbReference type="PROSITE" id="PS51192"/>
    </source>
</evidence>
<keyword evidence="12" id="KW-0744">Spermatogenesis</keyword>
<sequence>MTTSNEITLDHINAFFSLDTDIKSLDIAPTATGGAGLINSRQEPSVVNSTPAWRKEGTEYVKKILDRDRELEAGKHRNFISDSVLSINTIDDIEDCNMFRGSTANVHELDDEHTQNIYRTYYQNSSRLYDLDLPITSYREEILQLLEISPVVIIQGPTGCGKTTQVPQYILDHYQSKGSYCNIVVTQPRKIAAISIARRVCQERKWQLGSIVGYQVAQDSRTSSDTRLNYMTTGVLLEKLVNAKRMDMYTHVIIDEVHERNQEIDFALLLVKKFLKTNSQRVKVILMSATFDSSEFAQYFTLPSHGSPAPVLEIMGKSKDVTEHYLLELKTLLKKIPEFDKSRPGIDLCLYDGVLNLMYVFDRIEKAEQRVPADNAFAPSRGAVLIFLPGYEEINVLSNKLQAAKFNHNFWIIPLHSSITVDEQTKVFRSPPPEMRKVILSTNIAESSITVPDVKYVIDFCLTRHLVTDPASNYTCLQLEWASKSNCIQRKGRAGRVDIGKVYRMVPMHFYHSLPEYNIPEIKRCPLTRTILQIKKLNICEPKEMLAYALDPPALSDIGVAILELKEGLALTVKTDNPFDGDLTFIGRVMSCLPLDIKFSKLIIFGYVFHCLEECIIIAASLSLQSFFARPFQKALDAYKSRLAWADNTFSDCLCYLNAYKTWKQLSLQGQFRRPGGLPEYNWAQLHFIQLKRIKEVDLLCTDIRKRLHNLNIRVESSQRFQNAEEPNIMILKMVIAGAFFPFYYVQEPLDEKEIHRNINENDPLSTVSITGLPPKHGILYATALKEMFACCHENISIEFEESRAYVKFLSSYDKSTSLVHPAVYMAVKMRKLRIPLELSVFSHEEAERKISQLLSSISGASNMLVSNRITVSEMSLLKRIALPPLEMSLIQIFITQVNNCGHFWARYVTPEINNHQNFLQITINKEEGKNLKKLTEQPRINKLYLAPFVQGNDKSLYYRAQVQEIQLPKVTIFFVDYGNALTIHISELREIPESTPDVVNTPALAFECHLAEIKPSSCKSSSGNWSSQANIWFKKQVNGQTLYAQIYSVVQGTVRLELIKYAHDGTKQNINEQLIKLEFAEKAEESFASKQNHELRLNAKDYSASRIVYESTSRDLELSWNAAEDEDIKKSGRSIRLHGPFNPLEISYSGLSNLERYTCTKVERDSVNSVSFNAEPQDSYSRMLIASNVGIGQSNQELILRNTTLLPKIRGLPTLICLLFSPYAEIRTDKNRTAYIGALCGLGFDALTGKSIYPDHDIEIEFDVEINLDDIREINAIRMGFNLLLNNENDTLQYTSNPVNLIHENTRKTVIELLRKKRLPKEPVLFNKAGQWNQIDPELLLEALVESRADCTNVLPLHKPSSLITFEVDNMSRHLKDLYDMVDSGTSSDFRIIRCKLCSLDVTNTRELILHLDSDKHQTAENVFWLGCKTTKK</sequence>
<dbReference type="InterPro" id="IPR011545">
    <property type="entry name" value="DEAD/DEAH_box_helicase_dom"/>
</dbReference>
<comment type="caution">
    <text evidence="19">The sequence shown here is derived from an EMBL/GenBank/DDBJ whole genome shotgun (WGS) entry which is preliminary data.</text>
</comment>
<dbReference type="InterPro" id="IPR014001">
    <property type="entry name" value="Helicase_ATP-bd"/>
</dbReference>
<feature type="domain" description="Helicase ATP-binding" evidence="17">
    <location>
        <begin position="143"/>
        <end position="309"/>
    </location>
</feature>
<evidence type="ECO:0000256" key="2">
    <source>
        <dbReference type="ARBA" id="ARBA00008792"/>
    </source>
</evidence>
<keyword evidence="8" id="KW-0221">Differentiation</keyword>
<dbReference type="Pfam" id="PF21010">
    <property type="entry name" value="HA2_C"/>
    <property type="match status" value="1"/>
</dbReference>
<gene>
    <name evidence="19" type="primary">TDRD9</name>
    <name evidence="19" type="ORF">NPIL_131141</name>
</gene>
<evidence type="ECO:0000256" key="11">
    <source>
        <dbReference type="ARBA" id="ARBA00022840"/>
    </source>
</evidence>
<dbReference type="GO" id="GO:0007283">
    <property type="term" value="P:spermatogenesis"/>
    <property type="evidence" value="ECO:0007669"/>
    <property type="project" value="UniProtKB-KW"/>
</dbReference>
<dbReference type="InterPro" id="IPR035437">
    <property type="entry name" value="SNase_OB-fold_sf"/>
</dbReference>
<evidence type="ECO:0000256" key="6">
    <source>
        <dbReference type="ARBA" id="ARBA00022490"/>
    </source>
</evidence>
<dbReference type="PANTHER" id="PTHR18934:SF113">
    <property type="entry name" value="ATP-DEPENDENT RNA HELICASE TDRD9"/>
    <property type="match status" value="1"/>
</dbReference>
<dbReference type="PROSITE" id="PS50304">
    <property type="entry name" value="TUDOR"/>
    <property type="match status" value="1"/>
</dbReference>
<evidence type="ECO:0000259" key="18">
    <source>
        <dbReference type="PROSITE" id="PS51194"/>
    </source>
</evidence>
<evidence type="ECO:0000256" key="7">
    <source>
        <dbReference type="ARBA" id="ARBA00022741"/>
    </source>
</evidence>
<dbReference type="OrthoDB" id="66977at2759"/>
<keyword evidence="14" id="KW-0469">Meiosis</keyword>
<keyword evidence="13" id="KW-0943">RNA-mediated gene silencing</keyword>
<evidence type="ECO:0000313" key="19">
    <source>
        <dbReference type="EMBL" id="GFT80946.1"/>
    </source>
</evidence>
<dbReference type="GO" id="GO:0005524">
    <property type="term" value="F:ATP binding"/>
    <property type="evidence" value="ECO:0007669"/>
    <property type="project" value="UniProtKB-KW"/>
</dbReference>
<comment type="subcellular location">
    <subcellularLocation>
        <location evidence="1">Cytoplasm</location>
    </subcellularLocation>
</comment>
<dbReference type="SMART" id="SM00333">
    <property type="entry name" value="TUDOR"/>
    <property type="match status" value="1"/>
</dbReference>
<dbReference type="GO" id="GO:0030154">
    <property type="term" value="P:cell differentiation"/>
    <property type="evidence" value="ECO:0007669"/>
    <property type="project" value="UniProtKB-KW"/>
</dbReference>
<dbReference type="SUPFAM" id="SSF63748">
    <property type="entry name" value="Tudor/PWWP/MBT"/>
    <property type="match status" value="1"/>
</dbReference>
<keyword evidence="20" id="KW-1185">Reference proteome</keyword>
<dbReference type="SUPFAM" id="SSF52540">
    <property type="entry name" value="P-loop containing nucleoside triphosphate hydrolases"/>
    <property type="match status" value="1"/>
</dbReference>
<evidence type="ECO:0000256" key="12">
    <source>
        <dbReference type="ARBA" id="ARBA00022871"/>
    </source>
</evidence>
<evidence type="ECO:0000256" key="15">
    <source>
        <dbReference type="ARBA" id="ARBA00047984"/>
    </source>
</evidence>
<dbReference type="EMBL" id="BMAW01118669">
    <property type="protein sequence ID" value="GFT80946.1"/>
    <property type="molecule type" value="Genomic_DNA"/>
</dbReference>
<dbReference type="SMART" id="SM00847">
    <property type="entry name" value="HA2"/>
    <property type="match status" value="1"/>
</dbReference>
<dbReference type="PROSITE" id="PS51194">
    <property type="entry name" value="HELICASE_CTER"/>
    <property type="match status" value="1"/>
</dbReference>
<dbReference type="GO" id="GO:0005737">
    <property type="term" value="C:cytoplasm"/>
    <property type="evidence" value="ECO:0007669"/>
    <property type="project" value="UniProtKB-SubCell"/>
</dbReference>
<evidence type="ECO:0000256" key="14">
    <source>
        <dbReference type="ARBA" id="ARBA00023254"/>
    </source>
</evidence>
<dbReference type="PANTHER" id="PTHR18934">
    <property type="entry name" value="ATP-DEPENDENT RNA HELICASE"/>
    <property type="match status" value="1"/>
</dbReference>
<keyword evidence="11" id="KW-0067">ATP-binding</keyword>
<dbReference type="PROSITE" id="PS51192">
    <property type="entry name" value="HELICASE_ATP_BIND_1"/>
    <property type="match status" value="1"/>
</dbReference>
<feature type="domain" description="Helicase C-terminal" evidence="18">
    <location>
        <begin position="359"/>
        <end position="538"/>
    </location>
</feature>
<keyword evidence="9" id="KW-0378">Hydrolase</keyword>
<protein>
    <recommendedName>
        <fullName evidence="4">Probable ATP-dependent RNA helicase spindle-E</fullName>
        <ecNumber evidence="3">3.6.4.13</ecNumber>
    </recommendedName>
</protein>
<keyword evidence="5" id="KW-0217">Developmental protein</keyword>
<dbReference type="Gene3D" id="2.30.30.140">
    <property type="match status" value="1"/>
</dbReference>
<evidence type="ECO:0000256" key="9">
    <source>
        <dbReference type="ARBA" id="ARBA00022801"/>
    </source>
</evidence>
<dbReference type="Proteomes" id="UP000887013">
    <property type="component" value="Unassembled WGS sequence"/>
</dbReference>
<dbReference type="InterPro" id="IPR027417">
    <property type="entry name" value="P-loop_NTPase"/>
</dbReference>
<evidence type="ECO:0000256" key="8">
    <source>
        <dbReference type="ARBA" id="ARBA00022782"/>
    </source>
</evidence>
<evidence type="ECO:0000256" key="4">
    <source>
        <dbReference type="ARBA" id="ARBA00013352"/>
    </source>
</evidence>
<organism evidence="19 20">
    <name type="scientific">Nephila pilipes</name>
    <name type="common">Giant wood spider</name>
    <name type="synonym">Nephila maculata</name>
    <dbReference type="NCBI Taxonomy" id="299642"/>
    <lineage>
        <taxon>Eukaryota</taxon>
        <taxon>Metazoa</taxon>
        <taxon>Ecdysozoa</taxon>
        <taxon>Arthropoda</taxon>
        <taxon>Chelicerata</taxon>
        <taxon>Arachnida</taxon>
        <taxon>Araneae</taxon>
        <taxon>Araneomorphae</taxon>
        <taxon>Entelegynae</taxon>
        <taxon>Araneoidea</taxon>
        <taxon>Nephilidae</taxon>
        <taxon>Nephila</taxon>
    </lineage>
</organism>
<comment type="similarity">
    <text evidence="2">Belongs to the DEAD box helicase family. DEAH subfamily.</text>
</comment>
<dbReference type="SMART" id="SM00487">
    <property type="entry name" value="DEXDc"/>
    <property type="match status" value="1"/>
</dbReference>